<name>A0A506UK22_9HYPH</name>
<dbReference type="AlphaFoldDB" id="A0A506UK22"/>
<evidence type="ECO:0000256" key="1">
    <source>
        <dbReference type="ARBA" id="ARBA00022729"/>
    </source>
</evidence>
<dbReference type="RefSeq" id="WP_141147551.1">
    <property type="nucleotide sequence ID" value="NZ_VHLG01000001.1"/>
</dbReference>
<keyword evidence="3" id="KW-1015">Disulfide bond</keyword>
<proteinExistence type="predicted"/>
<gene>
    <name evidence="7" type="ORF">FJU08_03420</name>
</gene>
<dbReference type="Gene3D" id="3.40.30.10">
    <property type="entry name" value="Glutaredoxin"/>
    <property type="match status" value="1"/>
</dbReference>
<dbReference type="InterPro" id="IPR036249">
    <property type="entry name" value="Thioredoxin-like_sf"/>
</dbReference>
<dbReference type="EMBL" id="VHLG01000001">
    <property type="protein sequence ID" value="TPW33613.1"/>
    <property type="molecule type" value="Genomic_DNA"/>
</dbReference>
<accession>A0A506UK22</accession>
<feature type="signal peptide" evidence="5">
    <location>
        <begin position="1"/>
        <end position="21"/>
    </location>
</feature>
<dbReference type="SUPFAM" id="SSF52833">
    <property type="entry name" value="Thioredoxin-like"/>
    <property type="match status" value="1"/>
</dbReference>
<organism evidence="7 8">
    <name type="scientific">Martelella alba</name>
    <dbReference type="NCBI Taxonomy" id="2590451"/>
    <lineage>
        <taxon>Bacteria</taxon>
        <taxon>Pseudomonadati</taxon>
        <taxon>Pseudomonadota</taxon>
        <taxon>Alphaproteobacteria</taxon>
        <taxon>Hyphomicrobiales</taxon>
        <taxon>Aurantimonadaceae</taxon>
        <taxon>Martelella</taxon>
    </lineage>
</organism>
<evidence type="ECO:0000256" key="5">
    <source>
        <dbReference type="SAM" id="SignalP"/>
    </source>
</evidence>
<dbReference type="CDD" id="cd03023">
    <property type="entry name" value="DsbA_Com1_like"/>
    <property type="match status" value="1"/>
</dbReference>
<dbReference type="PANTHER" id="PTHR13887:SF14">
    <property type="entry name" value="DISULFIDE BOND FORMATION PROTEIN D"/>
    <property type="match status" value="1"/>
</dbReference>
<feature type="chain" id="PRO_5021269748" evidence="5">
    <location>
        <begin position="22"/>
        <end position="270"/>
    </location>
</feature>
<evidence type="ECO:0000313" key="8">
    <source>
        <dbReference type="Proteomes" id="UP000318801"/>
    </source>
</evidence>
<keyword evidence="4" id="KW-0676">Redox-active center</keyword>
<keyword evidence="1 5" id="KW-0732">Signal</keyword>
<dbReference type="InterPro" id="IPR001853">
    <property type="entry name" value="DSBA-like_thioredoxin_dom"/>
</dbReference>
<evidence type="ECO:0000259" key="6">
    <source>
        <dbReference type="PROSITE" id="PS51352"/>
    </source>
</evidence>
<dbReference type="Proteomes" id="UP000318801">
    <property type="component" value="Unassembled WGS sequence"/>
</dbReference>
<evidence type="ECO:0000256" key="2">
    <source>
        <dbReference type="ARBA" id="ARBA00023002"/>
    </source>
</evidence>
<dbReference type="PANTHER" id="PTHR13887">
    <property type="entry name" value="GLUTATHIONE S-TRANSFERASE KAPPA"/>
    <property type="match status" value="1"/>
</dbReference>
<evidence type="ECO:0000256" key="4">
    <source>
        <dbReference type="ARBA" id="ARBA00023284"/>
    </source>
</evidence>
<evidence type="ECO:0000313" key="7">
    <source>
        <dbReference type="EMBL" id="TPW33613.1"/>
    </source>
</evidence>
<dbReference type="InterPro" id="IPR013766">
    <property type="entry name" value="Thioredoxin_domain"/>
</dbReference>
<dbReference type="InterPro" id="IPR041205">
    <property type="entry name" value="ScsC_N"/>
</dbReference>
<feature type="domain" description="Thioredoxin" evidence="6">
    <location>
        <begin position="78"/>
        <end position="263"/>
    </location>
</feature>
<reference evidence="7 8" key="1">
    <citation type="submission" date="2019-06" db="EMBL/GenBank/DDBJ databases">
        <authorList>
            <person name="Li M."/>
        </authorList>
    </citation>
    <scope>NUCLEOTIDE SEQUENCE [LARGE SCALE GENOMIC DNA]</scope>
    <source>
        <strain evidence="7 8">BGMRC2036</strain>
    </source>
</reference>
<sequence length="270" mass="28571">MASKGLTLAIAAVFATAIASAAATTAAIYHFTPPVQAVAAETPADTGQDDFGQRVHDYLVANPEVMLEVQTALQQKQMAEEQAAAKAALVANKDKLLEPDHDAVFGNKDGAINVIEFFDYNCGYCRRAVPDMDGIIAKNDDVRFVLKEIPVLGPDSEAAQKISYAMLRVAPEKYSDFHHALMESGTKANEETAIAVAGSLGVDEATIRQAMKDYPAKDALDPHFALARAIGVTGTPAYIIGDTLIQGAVGADTLQKAIDNVRSCGDANCS</sequence>
<evidence type="ECO:0000256" key="3">
    <source>
        <dbReference type="ARBA" id="ARBA00023157"/>
    </source>
</evidence>
<keyword evidence="2" id="KW-0560">Oxidoreductase</keyword>
<dbReference type="OrthoDB" id="9780147at2"/>
<dbReference type="Pfam" id="PF18312">
    <property type="entry name" value="ScsC_N"/>
    <property type="match status" value="1"/>
</dbReference>
<dbReference type="Pfam" id="PF01323">
    <property type="entry name" value="DSBA"/>
    <property type="match status" value="1"/>
</dbReference>
<keyword evidence="8" id="KW-1185">Reference proteome</keyword>
<dbReference type="PROSITE" id="PS51352">
    <property type="entry name" value="THIOREDOXIN_2"/>
    <property type="match status" value="1"/>
</dbReference>
<comment type="caution">
    <text evidence="7">The sequence shown here is derived from an EMBL/GenBank/DDBJ whole genome shotgun (WGS) entry which is preliminary data.</text>
</comment>
<protein>
    <submittedName>
        <fullName evidence="7">DsbA family protein</fullName>
    </submittedName>
</protein>
<dbReference type="GO" id="GO:0016491">
    <property type="term" value="F:oxidoreductase activity"/>
    <property type="evidence" value="ECO:0007669"/>
    <property type="project" value="UniProtKB-KW"/>
</dbReference>